<proteinExistence type="predicted"/>
<organism evidence="1 2">
    <name type="scientific">Suillus luteus UH-Slu-Lm8-n1</name>
    <dbReference type="NCBI Taxonomy" id="930992"/>
    <lineage>
        <taxon>Eukaryota</taxon>
        <taxon>Fungi</taxon>
        <taxon>Dikarya</taxon>
        <taxon>Basidiomycota</taxon>
        <taxon>Agaricomycotina</taxon>
        <taxon>Agaricomycetes</taxon>
        <taxon>Agaricomycetidae</taxon>
        <taxon>Boletales</taxon>
        <taxon>Suillineae</taxon>
        <taxon>Suillaceae</taxon>
        <taxon>Suillus</taxon>
    </lineage>
</organism>
<reference evidence="2" key="2">
    <citation type="submission" date="2015-01" db="EMBL/GenBank/DDBJ databases">
        <title>Evolutionary Origins and Diversification of the Mycorrhizal Mutualists.</title>
        <authorList>
            <consortium name="DOE Joint Genome Institute"/>
            <consortium name="Mycorrhizal Genomics Consortium"/>
            <person name="Kohler A."/>
            <person name="Kuo A."/>
            <person name="Nagy L.G."/>
            <person name="Floudas D."/>
            <person name="Copeland A."/>
            <person name="Barry K.W."/>
            <person name="Cichocki N."/>
            <person name="Veneault-Fourrey C."/>
            <person name="LaButti K."/>
            <person name="Lindquist E.A."/>
            <person name="Lipzen A."/>
            <person name="Lundell T."/>
            <person name="Morin E."/>
            <person name="Murat C."/>
            <person name="Riley R."/>
            <person name="Ohm R."/>
            <person name="Sun H."/>
            <person name="Tunlid A."/>
            <person name="Henrissat B."/>
            <person name="Grigoriev I.V."/>
            <person name="Hibbett D.S."/>
            <person name="Martin F."/>
        </authorList>
    </citation>
    <scope>NUCLEOTIDE SEQUENCE [LARGE SCALE GENOMIC DNA]</scope>
    <source>
        <strain evidence="2">UH-Slu-Lm8-n1</strain>
    </source>
</reference>
<dbReference type="Proteomes" id="UP000054485">
    <property type="component" value="Unassembled WGS sequence"/>
</dbReference>
<evidence type="ECO:0000313" key="1">
    <source>
        <dbReference type="EMBL" id="KIK36524.1"/>
    </source>
</evidence>
<name>A0A0D0AEJ5_9AGAM</name>
<dbReference type="InParanoid" id="A0A0D0AEJ5"/>
<dbReference type="HOGENOM" id="CLU_3147351_0_0_1"/>
<dbReference type="AlphaFoldDB" id="A0A0D0AEJ5"/>
<keyword evidence="2" id="KW-1185">Reference proteome</keyword>
<accession>A0A0D0AEJ5</accession>
<sequence length="49" mass="5854">IFIFQAVDAFLDLDNYKGFWPLNDIIIICLKYISGRARQKKIRIPYLLH</sequence>
<gene>
    <name evidence="1" type="ORF">CY34DRAFT_94213</name>
</gene>
<dbReference type="OrthoDB" id="2686745at2759"/>
<protein>
    <submittedName>
        <fullName evidence="1">Unplaced genomic scaffold CY34scaffold_391, whole genome shotgun sequence</fullName>
    </submittedName>
</protein>
<evidence type="ECO:0000313" key="2">
    <source>
        <dbReference type="Proteomes" id="UP000054485"/>
    </source>
</evidence>
<feature type="non-terminal residue" evidence="1">
    <location>
        <position position="1"/>
    </location>
</feature>
<dbReference type="EMBL" id="KN835522">
    <property type="protein sequence ID" value="KIK36524.1"/>
    <property type="molecule type" value="Genomic_DNA"/>
</dbReference>
<reference evidence="1 2" key="1">
    <citation type="submission" date="2014-04" db="EMBL/GenBank/DDBJ databases">
        <authorList>
            <consortium name="DOE Joint Genome Institute"/>
            <person name="Kuo A."/>
            <person name="Ruytinx J."/>
            <person name="Rineau F."/>
            <person name="Colpaert J."/>
            <person name="Kohler A."/>
            <person name="Nagy L.G."/>
            <person name="Floudas D."/>
            <person name="Copeland A."/>
            <person name="Barry K.W."/>
            <person name="Cichocki N."/>
            <person name="Veneault-Fourrey C."/>
            <person name="LaButti K."/>
            <person name="Lindquist E.A."/>
            <person name="Lipzen A."/>
            <person name="Lundell T."/>
            <person name="Morin E."/>
            <person name="Murat C."/>
            <person name="Sun H."/>
            <person name="Tunlid A."/>
            <person name="Henrissat B."/>
            <person name="Grigoriev I.V."/>
            <person name="Hibbett D.S."/>
            <person name="Martin F."/>
            <person name="Nordberg H.P."/>
            <person name="Cantor M.N."/>
            <person name="Hua S.X."/>
        </authorList>
    </citation>
    <scope>NUCLEOTIDE SEQUENCE [LARGE SCALE GENOMIC DNA]</scope>
    <source>
        <strain evidence="1 2">UH-Slu-Lm8-n1</strain>
    </source>
</reference>